<sequence length="277" mass="31503">MADQGGNIVIRDYRKGNWTLSETMVLIEAKRMDDERRMKSSDSEGRSKPAELRWKWVEDYCRRKGCLRSQNQCNDKWDNLMRDYKKVRDYERRIAERGVGNEASSSSYWKLEKIERKEENLPSNMLIQVYEALVEVVERRGTQKVVITAGGSASNPRPITTVRPPLSPLLQRQISVPIPVLAPPPRPLPPALQAQPSPPLPYSQTPLPAIPIQVSIQTHQQRGGGEEGAAVEEQAVVAVPVEAPHMKWALQSPKVLPVLQKLFRPVRREKREGTEIY</sequence>
<reference evidence="2" key="1">
    <citation type="journal article" date="2016" name="Nat. Biotechnol.">
        <title>Sequencing wild and cultivated cassava and related species reveals extensive interspecific hybridization and genetic diversity.</title>
        <authorList>
            <person name="Bredeson J.V."/>
            <person name="Lyons J.B."/>
            <person name="Prochnik S.E."/>
            <person name="Wu G.A."/>
            <person name="Ha C.M."/>
            <person name="Edsinger-Gonzales E."/>
            <person name="Grimwood J."/>
            <person name="Schmutz J."/>
            <person name="Rabbi I.Y."/>
            <person name="Egesi C."/>
            <person name="Nauluvula P."/>
            <person name="Lebot V."/>
            <person name="Ndunguru J."/>
            <person name="Mkamilo G."/>
            <person name="Bart R.S."/>
            <person name="Setter T.L."/>
            <person name="Gleadow R.M."/>
            <person name="Kulakow P."/>
            <person name="Ferguson M.E."/>
            <person name="Rounsley S."/>
            <person name="Rokhsar D.S."/>
        </authorList>
    </citation>
    <scope>NUCLEOTIDE SEQUENCE [LARGE SCALE GENOMIC DNA]</scope>
    <source>
        <strain evidence="2">cv. AM560-2</strain>
    </source>
</reference>
<organism evidence="1 2">
    <name type="scientific">Manihot esculenta</name>
    <name type="common">Cassava</name>
    <name type="synonym">Jatropha manihot</name>
    <dbReference type="NCBI Taxonomy" id="3983"/>
    <lineage>
        <taxon>Eukaryota</taxon>
        <taxon>Viridiplantae</taxon>
        <taxon>Streptophyta</taxon>
        <taxon>Embryophyta</taxon>
        <taxon>Tracheophyta</taxon>
        <taxon>Spermatophyta</taxon>
        <taxon>Magnoliopsida</taxon>
        <taxon>eudicotyledons</taxon>
        <taxon>Gunneridae</taxon>
        <taxon>Pentapetalae</taxon>
        <taxon>rosids</taxon>
        <taxon>fabids</taxon>
        <taxon>Malpighiales</taxon>
        <taxon>Euphorbiaceae</taxon>
        <taxon>Crotonoideae</taxon>
        <taxon>Manihoteae</taxon>
        <taxon>Manihot</taxon>
    </lineage>
</organism>
<comment type="caution">
    <text evidence="1">The sequence shown here is derived from an EMBL/GenBank/DDBJ whole genome shotgun (WGS) entry which is preliminary data.</text>
</comment>
<evidence type="ECO:0000313" key="2">
    <source>
        <dbReference type="Proteomes" id="UP000091857"/>
    </source>
</evidence>
<protein>
    <submittedName>
        <fullName evidence="1">Uncharacterized protein</fullName>
    </submittedName>
</protein>
<accession>A0ACB7G6I7</accession>
<dbReference type="EMBL" id="CM004402">
    <property type="protein sequence ID" value="KAG8635685.1"/>
    <property type="molecule type" value="Genomic_DNA"/>
</dbReference>
<proteinExistence type="predicted"/>
<name>A0ACB7G6I7_MANES</name>
<evidence type="ECO:0000313" key="1">
    <source>
        <dbReference type="EMBL" id="KAG8635685.1"/>
    </source>
</evidence>
<gene>
    <name evidence="1" type="ORF">MANES_16G053700v8</name>
</gene>
<dbReference type="Proteomes" id="UP000091857">
    <property type="component" value="Chromosome 16"/>
</dbReference>
<keyword evidence="2" id="KW-1185">Reference proteome</keyword>